<dbReference type="Gene3D" id="1.10.540.10">
    <property type="entry name" value="Acyl-CoA dehydrogenase/oxidase, N-terminal domain"/>
    <property type="match status" value="1"/>
</dbReference>
<name>A0A0F8YXM3_9ZZZZ</name>
<proteinExistence type="predicted"/>
<dbReference type="InterPro" id="IPR009100">
    <property type="entry name" value="AcylCoA_DH/oxidase_NM_dom_sf"/>
</dbReference>
<feature type="non-terminal residue" evidence="2">
    <location>
        <position position="145"/>
    </location>
</feature>
<feature type="domain" description="Acyl-CoA dehydrogenase/oxidase N-terminal" evidence="1">
    <location>
        <begin position="7"/>
        <end position="84"/>
    </location>
</feature>
<protein>
    <recommendedName>
        <fullName evidence="1">Acyl-CoA dehydrogenase/oxidase N-terminal domain-containing protein</fullName>
    </recommendedName>
</protein>
<evidence type="ECO:0000259" key="1">
    <source>
        <dbReference type="Pfam" id="PF02771"/>
    </source>
</evidence>
<dbReference type="Pfam" id="PF02771">
    <property type="entry name" value="Acyl-CoA_dh_N"/>
    <property type="match status" value="1"/>
</dbReference>
<dbReference type="SUPFAM" id="SSF56645">
    <property type="entry name" value="Acyl-CoA dehydrogenase NM domain-like"/>
    <property type="match status" value="1"/>
</dbReference>
<dbReference type="GO" id="GO:0050660">
    <property type="term" value="F:flavin adenine dinucleotide binding"/>
    <property type="evidence" value="ECO:0007669"/>
    <property type="project" value="InterPro"/>
</dbReference>
<dbReference type="EMBL" id="LAZR01050974">
    <property type="protein sequence ID" value="KKK86163.1"/>
    <property type="molecule type" value="Genomic_DNA"/>
</dbReference>
<evidence type="ECO:0000313" key="2">
    <source>
        <dbReference type="EMBL" id="KKK86163.1"/>
    </source>
</evidence>
<comment type="caution">
    <text evidence="2">The sequence shown here is derived from an EMBL/GenBank/DDBJ whole genome shotgun (WGS) entry which is preliminary data.</text>
</comment>
<reference evidence="2" key="1">
    <citation type="journal article" date="2015" name="Nature">
        <title>Complex archaea that bridge the gap between prokaryotes and eukaryotes.</title>
        <authorList>
            <person name="Spang A."/>
            <person name="Saw J.H."/>
            <person name="Jorgensen S.L."/>
            <person name="Zaremba-Niedzwiedzka K."/>
            <person name="Martijn J."/>
            <person name="Lind A.E."/>
            <person name="van Eijk R."/>
            <person name="Schleper C."/>
            <person name="Guy L."/>
            <person name="Ettema T.J."/>
        </authorList>
    </citation>
    <scope>NUCLEOTIDE SEQUENCE</scope>
</reference>
<accession>A0A0F8YXM3</accession>
<dbReference type="InterPro" id="IPR037069">
    <property type="entry name" value="AcylCoA_DH/ox_N_sf"/>
</dbReference>
<organism evidence="2">
    <name type="scientific">marine sediment metagenome</name>
    <dbReference type="NCBI Taxonomy" id="412755"/>
    <lineage>
        <taxon>unclassified sequences</taxon>
        <taxon>metagenomes</taxon>
        <taxon>ecological metagenomes</taxon>
    </lineage>
</organism>
<dbReference type="AlphaFoldDB" id="A0A0F8YXM3"/>
<dbReference type="InterPro" id="IPR013786">
    <property type="entry name" value="AcylCoA_DH/ox_N"/>
</dbReference>
<gene>
    <name evidence="2" type="ORF">LCGC14_2766000</name>
</gene>
<sequence length="145" mass="15755">MDFEQSDDRRMLADSLGRYLTDKYGIEARNGVAYDAPYHDPVRWAELTELGVLYALVPEDRGGFGGTGFDIATVFEQLGRALTPEPVLGALLAARLLMATDTDLDPLMSGATRYAVGLGEIDAPYDPDDITTSAEQADGKWHLNG</sequence>
<dbReference type="GO" id="GO:0016627">
    <property type="term" value="F:oxidoreductase activity, acting on the CH-CH group of donors"/>
    <property type="evidence" value="ECO:0007669"/>
    <property type="project" value="InterPro"/>
</dbReference>